<protein>
    <submittedName>
        <fullName evidence="1">Uncharacterized protein</fullName>
    </submittedName>
</protein>
<organism evidence="1 2">
    <name type="scientific">Rhizobium loti</name>
    <name type="common">Mesorhizobium loti</name>
    <dbReference type="NCBI Taxonomy" id="381"/>
    <lineage>
        <taxon>Bacteria</taxon>
        <taxon>Pseudomonadati</taxon>
        <taxon>Pseudomonadota</taxon>
        <taxon>Alphaproteobacteria</taxon>
        <taxon>Hyphomicrobiales</taxon>
        <taxon>Phyllobacteriaceae</taxon>
        <taxon>Mesorhizobium</taxon>
    </lineage>
</organism>
<gene>
    <name evidence="1" type="ORF">A8145_03275</name>
</gene>
<dbReference type="AlphaFoldDB" id="A0AA91J4N9"/>
<reference evidence="1 2" key="1">
    <citation type="submission" date="2016-05" db="EMBL/GenBank/DDBJ databases">
        <authorList>
            <person name="Ramsay J.P."/>
        </authorList>
    </citation>
    <scope>NUCLEOTIDE SEQUENCE [LARGE SCALE GENOMIC DNA]</scope>
    <source>
        <strain evidence="1 2">NZP2042</strain>
    </source>
</reference>
<accession>A0AA91J4N9</accession>
<dbReference type="Proteomes" id="UP000093737">
    <property type="component" value="Unassembled WGS sequence"/>
</dbReference>
<comment type="caution">
    <text evidence="1">The sequence shown here is derived from an EMBL/GenBank/DDBJ whole genome shotgun (WGS) entry which is preliminary data.</text>
</comment>
<name>A0AA91J4N9_RHILI</name>
<proteinExistence type="predicted"/>
<dbReference type="EMBL" id="LYTK01000001">
    <property type="protein sequence ID" value="OBQ71894.1"/>
    <property type="molecule type" value="Genomic_DNA"/>
</dbReference>
<evidence type="ECO:0000313" key="1">
    <source>
        <dbReference type="EMBL" id="OBQ71894.1"/>
    </source>
</evidence>
<sequence>MSRVGLNDQNFHNKWWDCTDFRDQPTTKPQTGIPFPVRALDKAELARLLVMSRASGCLSVAAVLDHHGMAVMVCGDGTADHEGIPTMVMIPAAMVIERDRAVVTVMQALSILVDDPDLVVVSMVGPDNHIGLGGRGHDRQSHGKRQSAHDHCFHCSFSTDLNSPSVDTTAAGRFGSRVFPRL</sequence>
<evidence type="ECO:0000313" key="2">
    <source>
        <dbReference type="Proteomes" id="UP000093737"/>
    </source>
</evidence>